<dbReference type="KEGG" id="cep:Cri9333_0523"/>
<dbReference type="EMBL" id="CP003620">
    <property type="protein sequence ID" value="AFZ11479.1"/>
    <property type="molecule type" value="Genomic_DNA"/>
</dbReference>
<organism evidence="1 2">
    <name type="scientific">Crinalium epipsammum PCC 9333</name>
    <dbReference type="NCBI Taxonomy" id="1173022"/>
    <lineage>
        <taxon>Bacteria</taxon>
        <taxon>Bacillati</taxon>
        <taxon>Cyanobacteriota</taxon>
        <taxon>Cyanophyceae</taxon>
        <taxon>Gomontiellales</taxon>
        <taxon>Gomontiellaceae</taxon>
        <taxon>Crinalium</taxon>
    </lineage>
</organism>
<dbReference type="STRING" id="1173022.Cri9333_0523"/>
<keyword evidence="2" id="KW-1185">Reference proteome</keyword>
<evidence type="ECO:0000313" key="2">
    <source>
        <dbReference type="Proteomes" id="UP000010472"/>
    </source>
</evidence>
<protein>
    <submittedName>
        <fullName evidence="1">Uncharacterized protein</fullName>
    </submittedName>
</protein>
<reference evidence="1 2" key="1">
    <citation type="submission" date="2012-06" db="EMBL/GenBank/DDBJ databases">
        <title>Finished chromosome of genome of Crinalium epipsammum PCC 9333.</title>
        <authorList>
            <consortium name="US DOE Joint Genome Institute"/>
            <person name="Gugger M."/>
            <person name="Coursin T."/>
            <person name="Rippka R."/>
            <person name="Tandeau De Marsac N."/>
            <person name="Huntemann M."/>
            <person name="Wei C.-L."/>
            <person name="Han J."/>
            <person name="Detter J.C."/>
            <person name="Han C."/>
            <person name="Tapia R."/>
            <person name="Davenport K."/>
            <person name="Daligault H."/>
            <person name="Erkkila T."/>
            <person name="Gu W."/>
            <person name="Munk A.C.C."/>
            <person name="Teshima H."/>
            <person name="Xu Y."/>
            <person name="Chain P."/>
            <person name="Chen A."/>
            <person name="Krypides N."/>
            <person name="Mavromatis K."/>
            <person name="Markowitz V."/>
            <person name="Szeto E."/>
            <person name="Ivanova N."/>
            <person name="Mikhailova N."/>
            <person name="Ovchinnikova G."/>
            <person name="Pagani I."/>
            <person name="Pati A."/>
            <person name="Goodwin L."/>
            <person name="Peters L."/>
            <person name="Pitluck S."/>
            <person name="Woyke T."/>
            <person name="Kerfeld C."/>
        </authorList>
    </citation>
    <scope>NUCLEOTIDE SEQUENCE [LARGE SCALE GENOMIC DNA]</scope>
    <source>
        <strain evidence="1 2">PCC 9333</strain>
    </source>
</reference>
<dbReference type="AlphaFoldDB" id="K9VV90"/>
<dbReference type="HOGENOM" id="CLU_2394774_0_0_3"/>
<sequence length="93" mass="10308">MTNNQLLITENLLGDGMASNYVSLCDSNWGFIDKKDKDRLPRHNNFNPPTGEMRATGCGVGPVCLLPYTAVPAVMRYSNVIAKILFINESIFN</sequence>
<evidence type="ECO:0000313" key="1">
    <source>
        <dbReference type="EMBL" id="AFZ11479.1"/>
    </source>
</evidence>
<proteinExistence type="predicted"/>
<dbReference type="RefSeq" id="WP_015201614.1">
    <property type="nucleotide sequence ID" value="NC_019753.1"/>
</dbReference>
<gene>
    <name evidence="1" type="ORF">Cri9333_0523</name>
</gene>
<name>K9VV90_9CYAN</name>
<dbReference type="Proteomes" id="UP000010472">
    <property type="component" value="Chromosome"/>
</dbReference>
<accession>K9VV90</accession>